<dbReference type="AlphaFoldDB" id="A0A9X1U8F4"/>
<dbReference type="PANTHER" id="PTHR35525">
    <property type="entry name" value="BLL6575 PROTEIN"/>
    <property type="match status" value="1"/>
</dbReference>
<gene>
    <name evidence="2" type="ORF">L6654_06920</name>
</gene>
<sequence length="207" mass="22993">MSRDPQRAATQFFGGRVCLDFANTLDWRTSGDPQELIPDYTAFLGWCARRRTLSPQAIKALEVIARKKPAAAAAAQTELLSLRAEIWSICDALRRGERSDLAPVNALLAQAPPQPSLVRTDGPYVHNFSGRTLSEPLWPILWSLTAVLTSADASRIGCCQADGCGWFYVDESPNRTRLWCSSEVCGNRERARRAYAKRRKTIPGKRG</sequence>
<feature type="domain" description="Zinc finger CGNR" evidence="1">
    <location>
        <begin position="155"/>
        <end position="198"/>
    </location>
</feature>
<name>A0A9X1U8F4_9BRAD</name>
<dbReference type="SUPFAM" id="SSF160904">
    <property type="entry name" value="Jann2411-like"/>
    <property type="match status" value="1"/>
</dbReference>
<evidence type="ECO:0000259" key="1">
    <source>
        <dbReference type="Pfam" id="PF11706"/>
    </source>
</evidence>
<dbReference type="Pfam" id="PF07336">
    <property type="entry name" value="ABATE"/>
    <property type="match status" value="1"/>
</dbReference>
<evidence type="ECO:0000313" key="3">
    <source>
        <dbReference type="Proteomes" id="UP001139054"/>
    </source>
</evidence>
<comment type="caution">
    <text evidence="2">The sequence shown here is derived from an EMBL/GenBank/DDBJ whole genome shotgun (WGS) entry which is preliminary data.</text>
</comment>
<protein>
    <submittedName>
        <fullName evidence="2">ABATE domain-containing protein</fullName>
    </submittedName>
</protein>
<accession>A0A9X1U8F4</accession>
<proteinExistence type="predicted"/>
<dbReference type="InterPro" id="IPR023286">
    <property type="entry name" value="ABATE_dom_sf"/>
</dbReference>
<dbReference type="EMBL" id="JAKLTY010000004">
    <property type="protein sequence ID" value="MCG2626354.1"/>
    <property type="molecule type" value="Genomic_DNA"/>
</dbReference>
<reference evidence="2" key="1">
    <citation type="submission" date="2022-01" db="EMBL/GenBank/DDBJ databases">
        <title>Genome sequnece data of strain Bradyrhizobium sp. nov.</title>
        <authorList>
            <person name="Zhang J."/>
        </authorList>
    </citation>
    <scope>NUCLEOTIDE SEQUENCE</scope>
    <source>
        <strain evidence="2">WYCCWR 13023</strain>
    </source>
</reference>
<dbReference type="InterPro" id="IPR010852">
    <property type="entry name" value="ABATE"/>
</dbReference>
<dbReference type="Proteomes" id="UP001139054">
    <property type="component" value="Unassembled WGS sequence"/>
</dbReference>
<dbReference type="PANTHER" id="PTHR35525:SF3">
    <property type="entry name" value="BLL6575 PROTEIN"/>
    <property type="match status" value="1"/>
</dbReference>
<organism evidence="2 3">
    <name type="scientific">Bradyrhizobium zhengyangense</name>
    <dbReference type="NCBI Taxonomy" id="2911009"/>
    <lineage>
        <taxon>Bacteria</taxon>
        <taxon>Pseudomonadati</taxon>
        <taxon>Pseudomonadota</taxon>
        <taxon>Alphaproteobacteria</taxon>
        <taxon>Hyphomicrobiales</taxon>
        <taxon>Nitrobacteraceae</taxon>
        <taxon>Bradyrhizobium</taxon>
    </lineage>
</organism>
<evidence type="ECO:0000313" key="2">
    <source>
        <dbReference type="EMBL" id="MCG2626354.1"/>
    </source>
</evidence>
<dbReference type="InterPro" id="IPR021005">
    <property type="entry name" value="Znf_CGNR"/>
</dbReference>
<dbReference type="Pfam" id="PF11706">
    <property type="entry name" value="zf-CGNR"/>
    <property type="match status" value="1"/>
</dbReference>
<dbReference type="RefSeq" id="WP_237890048.1">
    <property type="nucleotide sequence ID" value="NZ_JAKLTY010000004.1"/>
</dbReference>
<dbReference type="Gene3D" id="1.10.3300.10">
    <property type="entry name" value="Jann2411-like domain"/>
    <property type="match status" value="1"/>
</dbReference>